<proteinExistence type="predicted"/>
<feature type="domain" description="N-acetyltransferase" evidence="1">
    <location>
        <begin position="8"/>
        <end position="150"/>
    </location>
</feature>
<dbReference type="PANTHER" id="PTHR43792">
    <property type="entry name" value="GNAT FAMILY, PUTATIVE (AFU_ORTHOLOGUE AFUA_3G00765)-RELATED-RELATED"/>
    <property type="match status" value="1"/>
</dbReference>
<dbReference type="InterPro" id="IPR000182">
    <property type="entry name" value="GNAT_dom"/>
</dbReference>
<protein>
    <recommendedName>
        <fullName evidence="1">N-acetyltransferase domain-containing protein</fullName>
    </recommendedName>
</protein>
<dbReference type="RefSeq" id="WP_061967952.1">
    <property type="nucleotide sequence ID" value="NZ_FMAV01000001.1"/>
</dbReference>
<dbReference type="EMBL" id="LNQN01000001">
    <property type="protein sequence ID" value="KSU84417.1"/>
    <property type="molecule type" value="Genomic_DNA"/>
</dbReference>
<evidence type="ECO:0000259" key="1">
    <source>
        <dbReference type="PROSITE" id="PS51186"/>
    </source>
</evidence>
<accession>A0A0V8JBW6</accession>
<organism evidence="2 3">
    <name type="scientific">Fictibacillus enclensis</name>
    <dbReference type="NCBI Taxonomy" id="1017270"/>
    <lineage>
        <taxon>Bacteria</taxon>
        <taxon>Bacillati</taxon>
        <taxon>Bacillota</taxon>
        <taxon>Bacilli</taxon>
        <taxon>Bacillales</taxon>
        <taxon>Fictibacillaceae</taxon>
        <taxon>Fictibacillus</taxon>
    </lineage>
</organism>
<dbReference type="Pfam" id="PF13302">
    <property type="entry name" value="Acetyltransf_3"/>
    <property type="match status" value="1"/>
</dbReference>
<name>A0A0V8JBW6_9BACL</name>
<dbReference type="InterPro" id="IPR051531">
    <property type="entry name" value="N-acetyltransferase"/>
</dbReference>
<dbReference type="InterPro" id="IPR016181">
    <property type="entry name" value="Acyl_CoA_acyltransferase"/>
</dbReference>
<reference evidence="2 3" key="1">
    <citation type="journal article" date="2014" name="Antonie Van Leeuwenhoek">
        <title>Fictibacillus enclensis sp. nov., isolated from marine sediment.</title>
        <authorList>
            <person name="Dastager S.G."/>
            <person name="Mawlankar R."/>
            <person name="Srinivasan K."/>
            <person name="Tang S.K."/>
            <person name="Lee J.C."/>
            <person name="Ramana V.V."/>
            <person name="Shouche Y.S."/>
        </authorList>
    </citation>
    <scope>NUCLEOTIDE SEQUENCE [LARGE SCALE GENOMIC DNA]</scope>
    <source>
        <strain evidence="2 3">NIO-1003</strain>
    </source>
</reference>
<dbReference type="SUPFAM" id="SSF55729">
    <property type="entry name" value="Acyl-CoA N-acyltransferases (Nat)"/>
    <property type="match status" value="1"/>
</dbReference>
<sequence>MKLETKRLTIMPCTRPYVASLSENEYPLGGHIITHLKKLDQDPEEYGWGVWLVTEKETGRIVGDIGFKGKPDAEKKVEVGYGFDPSARHQGYATEAVERLIQWAFTSDCIERIIAECLSDNGPSIRVLEKLEMKRTGQEGDMVYWELKKEENNE</sequence>
<dbReference type="Proteomes" id="UP000054099">
    <property type="component" value="Unassembled WGS sequence"/>
</dbReference>
<dbReference type="PROSITE" id="PS51186">
    <property type="entry name" value="GNAT"/>
    <property type="match status" value="1"/>
</dbReference>
<dbReference type="PANTHER" id="PTHR43792:SF13">
    <property type="entry name" value="ACETYLTRANSFERASE"/>
    <property type="match status" value="1"/>
</dbReference>
<dbReference type="AlphaFoldDB" id="A0A0V8JBW6"/>
<dbReference type="CDD" id="cd04301">
    <property type="entry name" value="NAT_SF"/>
    <property type="match status" value="1"/>
</dbReference>
<keyword evidence="3" id="KW-1185">Reference proteome</keyword>
<dbReference type="GO" id="GO:0016747">
    <property type="term" value="F:acyltransferase activity, transferring groups other than amino-acyl groups"/>
    <property type="evidence" value="ECO:0007669"/>
    <property type="project" value="InterPro"/>
</dbReference>
<comment type="caution">
    <text evidence="2">The sequence shown here is derived from an EMBL/GenBank/DDBJ whole genome shotgun (WGS) entry which is preliminary data.</text>
</comment>
<dbReference type="Gene3D" id="3.40.630.30">
    <property type="match status" value="1"/>
</dbReference>
<evidence type="ECO:0000313" key="3">
    <source>
        <dbReference type="Proteomes" id="UP000054099"/>
    </source>
</evidence>
<gene>
    <name evidence="2" type="ORF">AS030_02355</name>
</gene>
<dbReference type="OrthoDB" id="452315at2"/>
<evidence type="ECO:0000313" key="2">
    <source>
        <dbReference type="EMBL" id="KSU84417.1"/>
    </source>
</evidence>